<feature type="non-terminal residue" evidence="2">
    <location>
        <position position="84"/>
    </location>
</feature>
<dbReference type="GO" id="GO:0004519">
    <property type="term" value="F:endonuclease activity"/>
    <property type="evidence" value="ECO:0007669"/>
    <property type="project" value="UniProtKB-KW"/>
</dbReference>
<evidence type="ECO:0000256" key="1">
    <source>
        <dbReference type="SAM" id="SignalP"/>
    </source>
</evidence>
<dbReference type="EMBL" id="AIOS01000017">
    <property type="protein sequence ID" value="EIB54802.1"/>
    <property type="molecule type" value="Genomic_DNA"/>
</dbReference>
<sequence>MKIFIFLLTISLNIFALEPYKPSADFSSYFNNINCSQILDKFFYLNCYDYKLKGTKAVAYKVEASNLKDKQIKKRPRFEDDTNI</sequence>
<feature type="chain" id="PRO_5044852201" evidence="1">
    <location>
        <begin position="17"/>
        <end position="84"/>
    </location>
</feature>
<name>A0ABC9QMW5_CAMJU</name>
<dbReference type="Proteomes" id="UP000003238">
    <property type="component" value="Unassembled WGS sequence"/>
</dbReference>
<keyword evidence="2" id="KW-0378">Hydrolase</keyword>
<dbReference type="SUPFAM" id="SSF54060">
    <property type="entry name" value="His-Me finger endonucleases"/>
    <property type="match status" value="1"/>
</dbReference>
<evidence type="ECO:0000313" key="2">
    <source>
        <dbReference type="EMBL" id="EIB54802.1"/>
    </source>
</evidence>
<organism evidence="2 3">
    <name type="scientific">Campylobacter jejuni subsp. jejuni 2008-988</name>
    <dbReference type="NCBI Taxonomy" id="889253"/>
    <lineage>
        <taxon>Bacteria</taxon>
        <taxon>Pseudomonadati</taxon>
        <taxon>Campylobacterota</taxon>
        <taxon>Epsilonproteobacteria</taxon>
        <taxon>Campylobacterales</taxon>
        <taxon>Campylobacteraceae</taxon>
        <taxon>Campylobacter</taxon>
    </lineage>
</organism>
<proteinExistence type="predicted"/>
<accession>A0ABC9QMW5</accession>
<protein>
    <submittedName>
        <fullName evidence="2">DNA/RNA non-specific endonuclease</fullName>
    </submittedName>
</protein>
<gene>
    <name evidence="2" type="ORF">cje154_02164</name>
</gene>
<keyword evidence="1" id="KW-0732">Signal</keyword>
<evidence type="ECO:0000313" key="3">
    <source>
        <dbReference type="Proteomes" id="UP000003238"/>
    </source>
</evidence>
<dbReference type="InterPro" id="IPR044925">
    <property type="entry name" value="His-Me_finger_sf"/>
</dbReference>
<comment type="caution">
    <text evidence="2">The sequence shown here is derived from an EMBL/GenBank/DDBJ whole genome shotgun (WGS) entry which is preliminary data.</text>
</comment>
<keyword evidence="2" id="KW-0255">Endonuclease</keyword>
<feature type="signal peptide" evidence="1">
    <location>
        <begin position="1"/>
        <end position="16"/>
    </location>
</feature>
<dbReference type="AlphaFoldDB" id="A0ABC9QMW5"/>
<reference evidence="2 3" key="1">
    <citation type="submission" date="2010-10" db="EMBL/GenBank/DDBJ databases">
        <authorList>
            <person name="Richards V."/>
            <person name="Lefebure T."/>
            <person name="Suzuki H."/>
            <person name="Pavinski Bitar P."/>
            <person name="Stanhope M."/>
        </authorList>
    </citation>
    <scope>NUCLEOTIDE SEQUENCE [LARGE SCALE GENOMIC DNA]</scope>
    <source>
        <strain evidence="2 3">2008-988</strain>
    </source>
</reference>
<keyword evidence="2" id="KW-0540">Nuclease</keyword>